<reference evidence="3 4" key="1">
    <citation type="submission" date="2019-01" db="EMBL/GenBank/DDBJ databases">
        <title>Ktedonosporobacter rubrisoli SCAWS-G2.</title>
        <authorList>
            <person name="Huang Y."/>
            <person name="Yan B."/>
        </authorList>
    </citation>
    <scope>NUCLEOTIDE SEQUENCE [LARGE SCALE GENOMIC DNA]</scope>
    <source>
        <strain evidence="3 4">SCAWS-G2</strain>
    </source>
</reference>
<dbReference type="Pfam" id="PF04264">
    <property type="entry name" value="YceI"/>
    <property type="match status" value="1"/>
</dbReference>
<dbReference type="InterPro" id="IPR036761">
    <property type="entry name" value="TTHA0802/YceI-like_sf"/>
</dbReference>
<protein>
    <submittedName>
        <fullName evidence="3">YceI family protein</fullName>
    </submittedName>
</protein>
<accession>A0A4P6K1G6</accession>
<evidence type="ECO:0000259" key="2">
    <source>
        <dbReference type="SMART" id="SM00867"/>
    </source>
</evidence>
<dbReference type="SUPFAM" id="SSF101874">
    <property type="entry name" value="YceI-like"/>
    <property type="match status" value="1"/>
</dbReference>
<keyword evidence="4" id="KW-1185">Reference proteome</keyword>
<dbReference type="PANTHER" id="PTHR34406:SF1">
    <property type="entry name" value="PROTEIN YCEI"/>
    <property type="match status" value="1"/>
</dbReference>
<dbReference type="Proteomes" id="UP000290365">
    <property type="component" value="Chromosome"/>
</dbReference>
<evidence type="ECO:0000313" key="3">
    <source>
        <dbReference type="EMBL" id="QBD81306.1"/>
    </source>
</evidence>
<name>A0A4P6K1G6_KTERU</name>
<dbReference type="RefSeq" id="WP_129892367.1">
    <property type="nucleotide sequence ID" value="NZ_CP035758.1"/>
</dbReference>
<dbReference type="Gene3D" id="2.40.128.110">
    <property type="entry name" value="Lipid/polyisoprenoid-binding, YceI-like"/>
    <property type="match status" value="1"/>
</dbReference>
<gene>
    <name evidence="3" type="ORF">EPA93_37160</name>
</gene>
<dbReference type="SMART" id="SM00867">
    <property type="entry name" value="YceI"/>
    <property type="match status" value="1"/>
</dbReference>
<dbReference type="PANTHER" id="PTHR34406">
    <property type="entry name" value="PROTEIN YCEI"/>
    <property type="match status" value="1"/>
</dbReference>
<dbReference type="KEGG" id="kbs:EPA93_37160"/>
<dbReference type="EMBL" id="CP035758">
    <property type="protein sequence ID" value="QBD81306.1"/>
    <property type="molecule type" value="Genomic_DNA"/>
</dbReference>
<dbReference type="InterPro" id="IPR007372">
    <property type="entry name" value="Lipid/polyisoprenoid-bd_YceI"/>
</dbReference>
<evidence type="ECO:0000256" key="1">
    <source>
        <dbReference type="ARBA" id="ARBA00008812"/>
    </source>
</evidence>
<sequence length="174" mass="19485">MAWEIDTKHSQATFAVKHMMFTTVRGRFKVLSGQLNIDEQNPANSWVDAQVDVASIDTNDENRDNHLRSADFFDAAKYPTINFKSTRVEHVGAEEYKVTGNLSMHGVTREAVFTARYARLGKDPWGQQRAGLSAITKINRKDWDLNWNQALEAGGVLVGEEVTIEIELSAVCQG</sequence>
<comment type="similarity">
    <text evidence="1">Belongs to the UPF0312 family.</text>
</comment>
<feature type="domain" description="Lipid/polyisoprenoid-binding YceI-like" evidence="2">
    <location>
        <begin position="2"/>
        <end position="171"/>
    </location>
</feature>
<organism evidence="3 4">
    <name type="scientific">Ktedonosporobacter rubrisoli</name>
    <dbReference type="NCBI Taxonomy" id="2509675"/>
    <lineage>
        <taxon>Bacteria</taxon>
        <taxon>Bacillati</taxon>
        <taxon>Chloroflexota</taxon>
        <taxon>Ktedonobacteria</taxon>
        <taxon>Ktedonobacterales</taxon>
        <taxon>Ktedonosporobacteraceae</taxon>
        <taxon>Ktedonosporobacter</taxon>
    </lineage>
</organism>
<dbReference type="OrthoDB" id="9811006at2"/>
<dbReference type="AlphaFoldDB" id="A0A4P6K1G6"/>
<proteinExistence type="inferred from homology"/>
<evidence type="ECO:0000313" key="4">
    <source>
        <dbReference type="Proteomes" id="UP000290365"/>
    </source>
</evidence>